<evidence type="ECO:0000256" key="5">
    <source>
        <dbReference type="SAM" id="Phobius"/>
    </source>
</evidence>
<dbReference type="EMBL" id="CP022657">
    <property type="protein sequence ID" value="ASS76091.1"/>
    <property type="molecule type" value="Genomic_DNA"/>
</dbReference>
<keyword evidence="4 5" id="KW-0472">Membrane</keyword>
<keyword evidence="11" id="KW-1185">Reference proteome</keyword>
<evidence type="ECO:0000256" key="6">
    <source>
        <dbReference type="SAM" id="SignalP"/>
    </source>
</evidence>
<dbReference type="PANTHER" id="PTHR33507">
    <property type="entry name" value="INNER MEMBRANE PROTEIN YBBJ"/>
    <property type="match status" value="1"/>
</dbReference>
<evidence type="ECO:0000259" key="8">
    <source>
        <dbReference type="Pfam" id="PF24961"/>
    </source>
</evidence>
<dbReference type="Proteomes" id="UP000214688">
    <property type="component" value="Chromosome"/>
</dbReference>
<evidence type="ECO:0000256" key="2">
    <source>
        <dbReference type="ARBA" id="ARBA00022692"/>
    </source>
</evidence>
<dbReference type="Gene3D" id="3.90.226.10">
    <property type="entry name" value="2-enoyl-CoA Hydratase, Chain A, domain 1"/>
    <property type="match status" value="1"/>
</dbReference>
<dbReference type="CDD" id="cd07021">
    <property type="entry name" value="Clp_protease_NfeD_like"/>
    <property type="match status" value="1"/>
</dbReference>
<protein>
    <submittedName>
        <fullName evidence="10">Uncharacterized protein</fullName>
    </submittedName>
</protein>
<dbReference type="OrthoDB" id="9806253at2"/>
<accession>A0A223D3D9</accession>
<dbReference type="Pfam" id="PF01957">
    <property type="entry name" value="NfeD"/>
    <property type="match status" value="1"/>
</dbReference>
<evidence type="ECO:0000256" key="3">
    <source>
        <dbReference type="ARBA" id="ARBA00022989"/>
    </source>
</evidence>
<feature type="domain" description="NfeD1b N-terminal" evidence="9">
    <location>
        <begin position="34"/>
        <end position="218"/>
    </location>
</feature>
<feature type="transmembrane region" description="Helical" evidence="5">
    <location>
        <begin position="281"/>
        <end position="299"/>
    </location>
</feature>
<dbReference type="AlphaFoldDB" id="A0A223D3D9"/>
<dbReference type="PANTHER" id="PTHR33507:SF3">
    <property type="entry name" value="INNER MEMBRANE PROTEIN YBBJ"/>
    <property type="match status" value="1"/>
</dbReference>
<keyword evidence="6" id="KW-0732">Signal</keyword>
<dbReference type="InterPro" id="IPR012340">
    <property type="entry name" value="NA-bd_OB-fold"/>
</dbReference>
<evidence type="ECO:0000313" key="11">
    <source>
        <dbReference type="Proteomes" id="UP000214688"/>
    </source>
</evidence>
<dbReference type="InterPro" id="IPR056739">
    <property type="entry name" value="NfeD_membrane"/>
</dbReference>
<feature type="transmembrane region" description="Helical" evidence="5">
    <location>
        <begin position="236"/>
        <end position="254"/>
    </location>
</feature>
<organism evidence="10 11">
    <name type="scientific">Tumebacillus algifaecis</name>
    <dbReference type="NCBI Taxonomy" id="1214604"/>
    <lineage>
        <taxon>Bacteria</taxon>
        <taxon>Bacillati</taxon>
        <taxon>Bacillota</taxon>
        <taxon>Bacilli</taxon>
        <taxon>Bacillales</taxon>
        <taxon>Alicyclobacillaceae</taxon>
        <taxon>Tumebacillus</taxon>
    </lineage>
</organism>
<dbReference type="RefSeq" id="WP_094237325.1">
    <property type="nucleotide sequence ID" value="NZ_CP022657.1"/>
</dbReference>
<feature type="domain" description="NfeD-like C-terminal" evidence="7">
    <location>
        <begin position="386"/>
        <end position="436"/>
    </location>
</feature>
<feature type="chain" id="PRO_5012736552" evidence="6">
    <location>
        <begin position="29"/>
        <end position="452"/>
    </location>
</feature>
<reference evidence="10 11" key="1">
    <citation type="journal article" date="2015" name="Int. J. Syst. Evol. Microbiol.">
        <title>Tumebacillus algifaecis sp. nov., isolated from decomposing algal scum.</title>
        <authorList>
            <person name="Wu Y.F."/>
            <person name="Zhang B."/>
            <person name="Xing P."/>
            <person name="Wu Q.L."/>
            <person name="Liu S.J."/>
        </authorList>
    </citation>
    <scope>NUCLEOTIDE SEQUENCE [LARGE SCALE GENOMIC DNA]</scope>
    <source>
        <strain evidence="10 11">THMBR28</strain>
    </source>
</reference>
<dbReference type="InterPro" id="IPR052165">
    <property type="entry name" value="Membrane_assoc_protease"/>
</dbReference>
<gene>
    <name evidence="10" type="ORF">CIG75_14760</name>
</gene>
<dbReference type="Pfam" id="PF25145">
    <property type="entry name" value="NfeD1b_N"/>
    <property type="match status" value="1"/>
</dbReference>
<evidence type="ECO:0000259" key="9">
    <source>
        <dbReference type="Pfam" id="PF25145"/>
    </source>
</evidence>
<keyword evidence="3 5" id="KW-1133">Transmembrane helix</keyword>
<sequence>MKRLFLGFIICLLLVAPFAGLSGPQVQAATDGSVFVIPVVNEIETGLTTSLRRAFALAAEERAQAIVLDIDTLGGRVDAAMEIGELIRTSQVPVIAYVQSKAISAGSYIALNAPHLAMAPGATIGAAEVRQSDGELPDPKVVAFWRAEMVAAAEHTGRDTKIVAGMVDRNLEIEGLKQQGELVSLSAEQALTYRLADGIFPDLTSALAHYGFESAELRVYKPSVSEKIGRFVTQPLVIPLLLLIGLMGLTWELIVPGKVLPGLIGAGSLALYFWGHMAAGFAGWESVILFLAGLVLMIAEIFVTGFGIVGALGVIALGAGVVLAAYDTAYGLKAMLFAIILSIVLGGVLFKYFGHLGMWKRIIHTERQEKASGYVPNRSFRHMMYQAGRTVTPLRPSGTAVFQGQRFDVVSEGEWIPVDTDVQIVLIEGTRIVVRRLASNVANQVIPMKEEE</sequence>
<feature type="transmembrane region" description="Helical" evidence="5">
    <location>
        <begin position="306"/>
        <end position="326"/>
    </location>
</feature>
<dbReference type="SUPFAM" id="SSF52096">
    <property type="entry name" value="ClpP/crotonase"/>
    <property type="match status" value="1"/>
</dbReference>
<name>A0A223D3D9_9BACL</name>
<dbReference type="Pfam" id="PF24961">
    <property type="entry name" value="NfeD_membrane"/>
    <property type="match status" value="1"/>
</dbReference>
<evidence type="ECO:0000256" key="1">
    <source>
        <dbReference type="ARBA" id="ARBA00004141"/>
    </source>
</evidence>
<dbReference type="Gene3D" id="2.40.50.140">
    <property type="entry name" value="Nucleic acid-binding proteins"/>
    <property type="match status" value="1"/>
</dbReference>
<keyword evidence="2 5" id="KW-0812">Transmembrane</keyword>
<dbReference type="InterPro" id="IPR002810">
    <property type="entry name" value="NfeD-like_C"/>
</dbReference>
<dbReference type="InterPro" id="IPR029045">
    <property type="entry name" value="ClpP/crotonase-like_dom_sf"/>
</dbReference>
<dbReference type="KEGG" id="tab:CIG75_14760"/>
<dbReference type="InterPro" id="IPR056738">
    <property type="entry name" value="NfeD1b_N"/>
</dbReference>
<feature type="domain" description="NfeD integral membrane" evidence="8">
    <location>
        <begin position="237"/>
        <end position="350"/>
    </location>
</feature>
<evidence type="ECO:0000313" key="10">
    <source>
        <dbReference type="EMBL" id="ASS76091.1"/>
    </source>
</evidence>
<evidence type="ECO:0000259" key="7">
    <source>
        <dbReference type="Pfam" id="PF01957"/>
    </source>
</evidence>
<comment type="subcellular location">
    <subcellularLocation>
        <location evidence="1">Membrane</location>
        <topology evidence="1">Multi-pass membrane protein</topology>
    </subcellularLocation>
</comment>
<evidence type="ECO:0000256" key="4">
    <source>
        <dbReference type="ARBA" id="ARBA00023136"/>
    </source>
</evidence>
<dbReference type="GO" id="GO:0005886">
    <property type="term" value="C:plasma membrane"/>
    <property type="evidence" value="ECO:0007669"/>
    <property type="project" value="TreeGrafter"/>
</dbReference>
<feature type="signal peptide" evidence="6">
    <location>
        <begin position="1"/>
        <end position="28"/>
    </location>
</feature>
<proteinExistence type="predicted"/>
<feature type="transmembrane region" description="Helical" evidence="5">
    <location>
        <begin position="332"/>
        <end position="353"/>
    </location>
</feature>